<organism evidence="4 5">
    <name type="scientific">Ammonicoccus fulvus</name>
    <dbReference type="NCBI Taxonomy" id="3138240"/>
    <lineage>
        <taxon>Bacteria</taxon>
        <taxon>Bacillati</taxon>
        <taxon>Actinomycetota</taxon>
        <taxon>Actinomycetes</taxon>
        <taxon>Propionibacteriales</taxon>
        <taxon>Propionibacteriaceae</taxon>
        <taxon>Ammonicoccus</taxon>
    </lineage>
</organism>
<reference evidence="4 5" key="1">
    <citation type="submission" date="2024-04" db="EMBL/GenBank/DDBJ databases">
        <title>Isolation of an actinomycete strain from pig manure.</title>
        <authorList>
            <person name="Gong T."/>
            <person name="Yu Z."/>
            <person name="An M."/>
            <person name="Wei C."/>
            <person name="Yang W."/>
            <person name="Liu L."/>
        </authorList>
    </citation>
    <scope>NUCLEOTIDE SEQUENCE [LARGE SCALE GENOMIC DNA]</scope>
    <source>
        <strain evidence="4 5">ZF39</strain>
    </source>
</reference>
<evidence type="ECO:0000313" key="4">
    <source>
        <dbReference type="EMBL" id="XAN05814.1"/>
    </source>
</evidence>
<protein>
    <submittedName>
        <fullName evidence="4">FHA domain-containing protein</fullName>
    </submittedName>
</protein>
<evidence type="ECO:0000313" key="5">
    <source>
        <dbReference type="Proteomes" id="UP001442841"/>
    </source>
</evidence>
<dbReference type="EMBL" id="CP154795">
    <property type="protein sequence ID" value="XAN05814.1"/>
    <property type="molecule type" value="Genomic_DNA"/>
</dbReference>
<dbReference type="InterPro" id="IPR008984">
    <property type="entry name" value="SMAD_FHA_dom_sf"/>
</dbReference>
<feature type="domain" description="FHA" evidence="3">
    <location>
        <begin position="276"/>
        <end position="332"/>
    </location>
</feature>
<name>A0ABZ3FL44_9ACTN</name>
<evidence type="ECO:0000256" key="1">
    <source>
        <dbReference type="ARBA" id="ARBA00022553"/>
    </source>
</evidence>
<keyword evidence="1" id="KW-0597">Phosphoprotein</keyword>
<dbReference type="Proteomes" id="UP001442841">
    <property type="component" value="Chromosome"/>
</dbReference>
<dbReference type="SUPFAM" id="SSF49879">
    <property type="entry name" value="SMAD/FHA domain"/>
    <property type="match status" value="1"/>
</dbReference>
<dbReference type="PROSITE" id="PS50006">
    <property type="entry name" value="FHA_DOMAIN"/>
    <property type="match status" value="1"/>
</dbReference>
<dbReference type="InterPro" id="IPR000253">
    <property type="entry name" value="FHA_dom"/>
</dbReference>
<feature type="region of interest" description="Disordered" evidence="2">
    <location>
        <begin position="156"/>
        <end position="186"/>
    </location>
</feature>
<feature type="compositionally biased region" description="Low complexity" evidence="2">
    <location>
        <begin position="159"/>
        <end position="180"/>
    </location>
</feature>
<evidence type="ECO:0000259" key="3">
    <source>
        <dbReference type="PROSITE" id="PS50006"/>
    </source>
</evidence>
<accession>A0ABZ3FL44</accession>
<sequence>MSGRGTPSVRLVEGSGIALRVAGLVVWFARPEGADLEELVQGLVVAAQKTPGQVPVDHLATLAGEIPGLSLAAVAVGTDFGRAWVCGGARVTLAGVAEREIAATGAAPDSTYFPLPRSGLRLGGTAEAAGWSHLVEGAVPAAGIEVVWKPAAVVPGVDSSSPAPGPTSAAESGKASGAGSPSRRTPGFESVSLVNVQAPLAAAPLPVGSGATVDDAVVVAGLRCAQGHFNHPHAAHCAWCGIGMAQVSHVLVREPRPAVGVLILDAQATFTLDADYVLGRDPRVRSEVDGIRVRELVLGPDRSISRAHVAIRLRDWDVLVEDLTSAMGTWVQQPGQGPFQIPPGQPLALAPGGVVFVGPHRLTFHSHFLT</sequence>
<keyword evidence="5" id="KW-1185">Reference proteome</keyword>
<dbReference type="RefSeq" id="WP_425307247.1">
    <property type="nucleotide sequence ID" value="NZ_CP154795.1"/>
</dbReference>
<proteinExistence type="predicted"/>
<dbReference type="Gene3D" id="2.60.200.20">
    <property type="match status" value="1"/>
</dbReference>
<dbReference type="Pfam" id="PF00498">
    <property type="entry name" value="FHA"/>
    <property type="match status" value="1"/>
</dbReference>
<gene>
    <name evidence="4" type="ORF">AADG42_00325</name>
</gene>
<dbReference type="CDD" id="cd00060">
    <property type="entry name" value="FHA"/>
    <property type="match status" value="1"/>
</dbReference>
<evidence type="ECO:0000256" key="2">
    <source>
        <dbReference type="SAM" id="MobiDB-lite"/>
    </source>
</evidence>